<protein>
    <submittedName>
        <fullName evidence="2">Uncharacterized protein</fullName>
    </submittedName>
</protein>
<dbReference type="EMBL" id="DF846060">
    <property type="protein sequence ID" value="GAT49962.1"/>
    <property type="molecule type" value="Genomic_DNA"/>
</dbReference>
<sequence length="217" mass="24300">MEWRRGPGHYYWSGHYDAHLPRPQSPSHDSEWRRTWPWRKAKVQSSGASFARRLGGLKKDSSSQCTSAIARRGGPSASALCPGLSRSGKTCTRFAASGASFWSLSVLERRAGHSSAWQSAAPLHSMVPPSLVPSSATERHRAVNRRQHKARVTHSVSLNRERPKPRSRSPTRLVRQPGLANRGLWAHRSWLTPHADKERGRTTFLLSLVLKENDSKC</sequence>
<proteinExistence type="predicted"/>
<feature type="region of interest" description="Disordered" evidence="1">
    <location>
        <begin position="144"/>
        <end position="178"/>
    </location>
</feature>
<reference evidence="2" key="1">
    <citation type="submission" date="2014-09" db="EMBL/GenBank/DDBJ databases">
        <title>Genome sequence of the luminous mushroom Mycena chlorophos for searching fungal bioluminescence genes.</title>
        <authorList>
            <person name="Tanaka Y."/>
            <person name="Kasuga D."/>
            <person name="Oba Y."/>
            <person name="Hase S."/>
            <person name="Sato K."/>
            <person name="Oba Y."/>
            <person name="Sakakibara Y."/>
        </authorList>
    </citation>
    <scope>NUCLEOTIDE SEQUENCE</scope>
</reference>
<organism evidence="2 3">
    <name type="scientific">Mycena chlorophos</name>
    <name type="common">Agaric fungus</name>
    <name type="synonym">Agaricus chlorophos</name>
    <dbReference type="NCBI Taxonomy" id="658473"/>
    <lineage>
        <taxon>Eukaryota</taxon>
        <taxon>Fungi</taxon>
        <taxon>Dikarya</taxon>
        <taxon>Basidiomycota</taxon>
        <taxon>Agaricomycotina</taxon>
        <taxon>Agaricomycetes</taxon>
        <taxon>Agaricomycetidae</taxon>
        <taxon>Agaricales</taxon>
        <taxon>Marasmiineae</taxon>
        <taxon>Mycenaceae</taxon>
        <taxon>Mycena</taxon>
    </lineage>
</organism>
<evidence type="ECO:0000256" key="1">
    <source>
        <dbReference type="SAM" id="MobiDB-lite"/>
    </source>
</evidence>
<evidence type="ECO:0000313" key="3">
    <source>
        <dbReference type="Proteomes" id="UP000815677"/>
    </source>
</evidence>
<gene>
    <name evidence="2" type="ORF">MCHLO_07245</name>
</gene>
<evidence type="ECO:0000313" key="2">
    <source>
        <dbReference type="EMBL" id="GAT49962.1"/>
    </source>
</evidence>
<keyword evidence="3" id="KW-1185">Reference proteome</keyword>
<name>A0ABQ0LG10_MYCCL</name>
<dbReference type="Proteomes" id="UP000815677">
    <property type="component" value="Unassembled WGS sequence"/>
</dbReference>
<accession>A0ABQ0LG10</accession>